<accession>A0A3M7Q805</accession>
<organism evidence="1 2">
    <name type="scientific">Brachionus plicatilis</name>
    <name type="common">Marine rotifer</name>
    <name type="synonym">Brachionus muelleri</name>
    <dbReference type="NCBI Taxonomy" id="10195"/>
    <lineage>
        <taxon>Eukaryota</taxon>
        <taxon>Metazoa</taxon>
        <taxon>Spiralia</taxon>
        <taxon>Gnathifera</taxon>
        <taxon>Rotifera</taxon>
        <taxon>Eurotatoria</taxon>
        <taxon>Monogononta</taxon>
        <taxon>Pseudotrocha</taxon>
        <taxon>Ploima</taxon>
        <taxon>Brachionidae</taxon>
        <taxon>Brachionus</taxon>
    </lineage>
</organism>
<comment type="caution">
    <text evidence="1">The sequence shown here is derived from an EMBL/GenBank/DDBJ whole genome shotgun (WGS) entry which is preliminary data.</text>
</comment>
<keyword evidence="2" id="KW-1185">Reference proteome</keyword>
<dbReference type="AlphaFoldDB" id="A0A3M7Q805"/>
<dbReference type="Proteomes" id="UP000276133">
    <property type="component" value="Unassembled WGS sequence"/>
</dbReference>
<protein>
    <submittedName>
        <fullName evidence="1">Uncharacterized protein</fullName>
    </submittedName>
</protein>
<proteinExistence type="predicted"/>
<evidence type="ECO:0000313" key="1">
    <source>
        <dbReference type="EMBL" id="RNA07536.1"/>
    </source>
</evidence>
<reference evidence="1 2" key="1">
    <citation type="journal article" date="2018" name="Sci. Rep.">
        <title>Genomic signatures of local adaptation to the degree of environmental predictability in rotifers.</title>
        <authorList>
            <person name="Franch-Gras L."/>
            <person name="Hahn C."/>
            <person name="Garcia-Roger E.M."/>
            <person name="Carmona M.J."/>
            <person name="Serra M."/>
            <person name="Gomez A."/>
        </authorList>
    </citation>
    <scope>NUCLEOTIDE SEQUENCE [LARGE SCALE GENOMIC DNA]</scope>
    <source>
        <strain evidence="1">HYR1</strain>
    </source>
</reference>
<name>A0A3M7Q805_BRAPC</name>
<sequence>MGNIFLHTIFKNITIDLIKMTSMKIQRYCLTDFRWERLINKQKIIEIYCNQIQNQFKTAFKYFYLNKIISMHINLILWENRASKNFLKIHFSPPLAIFSTVSTTAFNVGNSSVSIIFGWTFCVLRTLGGT</sequence>
<gene>
    <name evidence="1" type="ORF">BpHYR1_014150</name>
</gene>
<evidence type="ECO:0000313" key="2">
    <source>
        <dbReference type="Proteomes" id="UP000276133"/>
    </source>
</evidence>
<dbReference type="EMBL" id="REGN01007005">
    <property type="protein sequence ID" value="RNA07536.1"/>
    <property type="molecule type" value="Genomic_DNA"/>
</dbReference>